<name>A0A0F9LF02_9ZZZZ</name>
<evidence type="ECO:0000259" key="1">
    <source>
        <dbReference type="Pfam" id="PF02350"/>
    </source>
</evidence>
<dbReference type="Pfam" id="PF02350">
    <property type="entry name" value="Epimerase_2"/>
    <property type="match status" value="1"/>
</dbReference>
<protein>
    <recommendedName>
        <fullName evidence="1">UDP-N-acetylglucosamine 2-epimerase domain-containing protein</fullName>
    </recommendedName>
</protein>
<dbReference type="AlphaFoldDB" id="A0A0F9LF02"/>
<dbReference type="SUPFAM" id="SSF53756">
    <property type="entry name" value="UDP-Glycosyltransferase/glycogen phosphorylase"/>
    <property type="match status" value="1"/>
</dbReference>
<sequence length="358" mass="40387">MAKSNVICTVTGIRPDFIRMSEVFRKLDENFTHIMIHTGQHYDTMLSDIFFEELSLRKPDYNLCIGAEGRLHYDQQALLGPAIIKCLQENNIDPAIILFLGDANTSLASIPLKKEGYHIGHIEAGMRSGDEWMPEEINRVACDHVSSLLFAYHNDYVNNLMSENIPAHKVFNVGNTIVEVLNKVVDYSRKGAKNYILVDIHRQENVTDPRRMEAILDFCNALGSMLNLPLNMLQMPRTQTIMSEHRIKMRNIRFIPLMSYARYIEAVQDAAILISDSGTAQEEPSLLGVPVIVPRTATERPQAVVNGSTMLIDLTHQSLEDAVKFVHSYDASKIDNSWLGNGTASEKIIEILGKWCDK</sequence>
<proteinExistence type="predicted"/>
<feature type="domain" description="UDP-N-acetylglucosamine 2-epimerase" evidence="1">
    <location>
        <begin position="28"/>
        <end position="352"/>
    </location>
</feature>
<dbReference type="PANTHER" id="PTHR43174">
    <property type="entry name" value="UDP-N-ACETYLGLUCOSAMINE 2-EPIMERASE"/>
    <property type="match status" value="1"/>
</dbReference>
<reference evidence="2" key="1">
    <citation type="journal article" date="2015" name="Nature">
        <title>Complex archaea that bridge the gap between prokaryotes and eukaryotes.</title>
        <authorList>
            <person name="Spang A."/>
            <person name="Saw J.H."/>
            <person name="Jorgensen S.L."/>
            <person name="Zaremba-Niedzwiedzka K."/>
            <person name="Martijn J."/>
            <person name="Lind A.E."/>
            <person name="van Eijk R."/>
            <person name="Schleper C."/>
            <person name="Guy L."/>
            <person name="Ettema T.J."/>
        </authorList>
    </citation>
    <scope>NUCLEOTIDE SEQUENCE</scope>
</reference>
<organism evidence="2">
    <name type="scientific">marine sediment metagenome</name>
    <dbReference type="NCBI Taxonomy" id="412755"/>
    <lineage>
        <taxon>unclassified sequences</taxon>
        <taxon>metagenomes</taxon>
        <taxon>ecological metagenomes</taxon>
    </lineage>
</organism>
<dbReference type="InterPro" id="IPR029767">
    <property type="entry name" value="WecB-like"/>
</dbReference>
<dbReference type="Gene3D" id="3.40.50.2000">
    <property type="entry name" value="Glycogen Phosphorylase B"/>
    <property type="match status" value="2"/>
</dbReference>
<dbReference type="EMBL" id="LAZR01006409">
    <property type="protein sequence ID" value="KKM92319.1"/>
    <property type="molecule type" value="Genomic_DNA"/>
</dbReference>
<dbReference type="CDD" id="cd03786">
    <property type="entry name" value="GTB_UDP-GlcNAc_2-Epimerase"/>
    <property type="match status" value="1"/>
</dbReference>
<evidence type="ECO:0000313" key="3">
    <source>
        <dbReference type="EMBL" id="KKM92319.1"/>
    </source>
</evidence>
<comment type="caution">
    <text evidence="2">The sequence shown here is derived from an EMBL/GenBank/DDBJ whole genome shotgun (WGS) entry which is preliminary data.</text>
</comment>
<dbReference type="InterPro" id="IPR003331">
    <property type="entry name" value="UDP_GlcNAc_Epimerase_2_dom"/>
</dbReference>
<gene>
    <name evidence="3" type="ORF">LCGC14_1219670</name>
    <name evidence="2" type="ORF">LCGC14_1221980</name>
</gene>
<evidence type="ECO:0000313" key="2">
    <source>
        <dbReference type="EMBL" id="KKM92088.1"/>
    </source>
</evidence>
<dbReference type="PANTHER" id="PTHR43174:SF1">
    <property type="entry name" value="UDP-N-ACETYLGLUCOSAMINE 2-EPIMERASE"/>
    <property type="match status" value="1"/>
</dbReference>
<accession>A0A0F9LF02</accession>
<dbReference type="EMBL" id="LAZR01006442">
    <property type="protein sequence ID" value="KKM92088.1"/>
    <property type="molecule type" value="Genomic_DNA"/>
</dbReference>